<feature type="compositionally biased region" description="Basic and acidic residues" evidence="1">
    <location>
        <begin position="787"/>
        <end position="797"/>
    </location>
</feature>
<feature type="compositionally biased region" description="Low complexity" evidence="1">
    <location>
        <begin position="1044"/>
        <end position="1061"/>
    </location>
</feature>
<feature type="region of interest" description="Disordered" evidence="1">
    <location>
        <begin position="378"/>
        <end position="427"/>
    </location>
</feature>
<feature type="region of interest" description="Disordered" evidence="1">
    <location>
        <begin position="569"/>
        <end position="598"/>
    </location>
</feature>
<evidence type="ECO:0000256" key="1">
    <source>
        <dbReference type="SAM" id="MobiDB-lite"/>
    </source>
</evidence>
<feature type="region of interest" description="Disordered" evidence="1">
    <location>
        <begin position="1042"/>
        <end position="1169"/>
    </location>
</feature>
<dbReference type="Gene3D" id="1.25.40.10">
    <property type="entry name" value="Tetratricopeptide repeat domain"/>
    <property type="match status" value="2"/>
</dbReference>
<protein>
    <recommendedName>
        <fullName evidence="4">ChAPs (Chs5p-Arf1p-binding proteins) protein</fullName>
    </recommendedName>
</protein>
<dbReference type="Proteomes" id="UP000007494">
    <property type="component" value="Chromosome VIII"/>
</dbReference>
<evidence type="ECO:0008006" key="4">
    <source>
        <dbReference type="Google" id="ProtNLM"/>
    </source>
</evidence>
<accession>F0VHT3</accession>
<feature type="region of interest" description="Disordered" evidence="1">
    <location>
        <begin position="836"/>
        <end position="855"/>
    </location>
</feature>
<gene>
    <name evidence="2" type="ORF">NCLIV_030810</name>
</gene>
<feature type="compositionally biased region" description="Polar residues" evidence="1">
    <location>
        <begin position="771"/>
        <end position="784"/>
    </location>
</feature>
<feature type="compositionally biased region" description="Basic and acidic residues" evidence="1">
    <location>
        <begin position="1127"/>
        <end position="1140"/>
    </location>
</feature>
<evidence type="ECO:0000313" key="2">
    <source>
        <dbReference type="EMBL" id="CBZ53294.1"/>
    </source>
</evidence>
<feature type="region of interest" description="Disordered" evidence="1">
    <location>
        <begin position="621"/>
        <end position="829"/>
    </location>
</feature>
<dbReference type="InParanoid" id="F0VHT3"/>
<dbReference type="OrthoDB" id="434695at2759"/>
<feature type="compositionally biased region" description="Low complexity" evidence="1">
    <location>
        <begin position="810"/>
        <end position="821"/>
    </location>
</feature>
<keyword evidence="3" id="KW-1185">Reference proteome</keyword>
<proteinExistence type="predicted"/>
<dbReference type="InterPro" id="IPR011990">
    <property type="entry name" value="TPR-like_helical_dom_sf"/>
</dbReference>
<dbReference type="eggNOG" id="ENOG502QYI8">
    <property type="taxonomic scope" value="Eukaryota"/>
</dbReference>
<dbReference type="InterPro" id="IPR015374">
    <property type="entry name" value="ChAPs"/>
</dbReference>
<dbReference type="EMBL" id="FR823390">
    <property type="protein sequence ID" value="CBZ53294.1"/>
    <property type="molecule type" value="Genomic_DNA"/>
</dbReference>
<dbReference type="Pfam" id="PF09295">
    <property type="entry name" value="ChAPs"/>
    <property type="match status" value="2"/>
</dbReference>
<reference evidence="3" key="1">
    <citation type="journal article" date="2012" name="PLoS Pathog.">
        <title>Comparative genomics of the apicomplexan parasites Toxoplasma gondii and Neospora caninum: Coccidia differing in host range and transmission strategy.</title>
        <authorList>
            <person name="Reid A.J."/>
            <person name="Vermont S.J."/>
            <person name="Cotton J.A."/>
            <person name="Harris D."/>
            <person name="Hill-Cawthorne G.A."/>
            <person name="Konen-Waisman S."/>
            <person name="Latham S.M."/>
            <person name="Mourier T."/>
            <person name="Norton R."/>
            <person name="Quail M.A."/>
            <person name="Sanders M."/>
            <person name="Shanmugam D."/>
            <person name="Sohal A."/>
            <person name="Wasmuth J.D."/>
            <person name="Brunk B."/>
            <person name="Grigg M.E."/>
            <person name="Howard J.C."/>
            <person name="Parkinson J."/>
            <person name="Roos D.S."/>
            <person name="Trees A.J."/>
            <person name="Berriman M."/>
            <person name="Pain A."/>
            <person name="Wastling J.M."/>
        </authorList>
    </citation>
    <scope>NUCLEOTIDE SEQUENCE [LARGE SCALE GENOMIC DNA]</scope>
    <source>
        <strain evidence="3">Liverpool</strain>
    </source>
</reference>
<name>F0VHT3_NEOCL</name>
<sequence length="1387" mass="149883">MSRCIADCREFVDYHGSLLASRDATLIAGDFDGLGPPDLCCLEKVQKDRSLATFFGSSSHDDAPRTSEAVLFCHYVLGLETSQPAALAAYIYGQVAKQESETSWFGRKWQILGGVYCTFDVFHQVDLRVEVRLPSSAGSKSRFLFASPPFASPALPGALPGPGASGTVFCYAFPSAPLHVPPLLPHAGFAGHSSIGDASAVTSAPANALSPPASILARRQHVRDVRDLPHTAWETALLSSMLRAEVPPRIHPSRCLVVFPVFDKPGRSREFVELASRFFASGDDLGLLPSIGQGTNALCEVLARHVLRTFSSLPKIVETLSSLHALSPLIHLHVARAYSRRKMLPHALTIAIRSLRSFPEEACFLRYQAKVLLTKGDEERKETGEPGGEARGERDRRKSDRDGRDGGKKAGREDVETYPTRLPPPHLWPNRAAPETPFFSPSSASLSRFSVSSSLPRLPARLDPGARALWGHLAVRAAEHAVSLSPTLFPFWMTLARALVFCGDYARALLVLNAAPYVPLSLPLYTKGMSPDVHQYETTEPPQQRSGCFSHLLLPPCDDDFWFLSSPVSDSSGLGKTAPLRLSEGDEENGGGAAEHAHRDSDLGAYVSALTFLWADLDEVDPEKRRHSSSGGEGEPPGQSLQSGGARPRQVSPSPVAFGSRRGNEEERVDLAGSGSSAGKDSGERRKPAGGWGGESQRLGSAGWREGEGEHAAGTLTALAVSEGDERWLEGARDSPDRKREARERPASFASRERRGGCEDLCAFPGREGHPSSSPSFDQRTSASPCEGRHPREKGDSRLPLADAPHPPLSSFAAFSPSPSRGSRRGTKDAVRALTTGEQARPALASQDSALSRPLAPRSASQLRVSAPLMAGFATSSSLERLTVSLNSAKGGRLDYFERKAFKLLSKIQRDISLDLLLALHSRLFSPLRPLPRHLSWALTPSPFPLSTHARQGGEREREEGESDAEGETRFRAGACDGDSGESRKHGERDDLRGDRWASAAGCGAEAESENRASRASECDGEVCAARASFDQAAVDLPVMRNGSSRASASSPSHPSSPAASFGEAASRPDDGGLPQPSRSLDSVGDGERNLPETPSLSPTCSSASRANLSAASLRVSSAASVGEGEGAVRRSEEEAREAVQEATGWPQERRQATEKSERTTEHVREDGEEKVNALRSWLDAQAPLLPESLLRPQSKMLEKVMQALESDAHLYAQLQGHEEELRLLSQLTASEANNRSLVEKAGSFLVTRGSLCCRLGDWRGMCVSYGLALRLGLSCKASCELLHFFVRREAAVAALNVACVTCQHLKRLCGEDFPSLPLWVSGALAKLVDRCRDVLGIRLSRVFLNREDALRLPIRRPFPENLGRKRINPEAPQAIRMTTKKAQSPT</sequence>
<dbReference type="RefSeq" id="XP_003883326.1">
    <property type="nucleotide sequence ID" value="XM_003883277.1"/>
</dbReference>
<evidence type="ECO:0000313" key="3">
    <source>
        <dbReference type="Proteomes" id="UP000007494"/>
    </source>
</evidence>
<dbReference type="OMA" id="VYCTFDV"/>
<dbReference type="GO" id="GO:0006893">
    <property type="term" value="P:Golgi to plasma membrane transport"/>
    <property type="evidence" value="ECO:0007669"/>
    <property type="project" value="TreeGrafter"/>
</dbReference>
<dbReference type="GO" id="GO:0034044">
    <property type="term" value="C:exomer complex"/>
    <property type="evidence" value="ECO:0007669"/>
    <property type="project" value="UniProtKB-ARBA"/>
</dbReference>
<dbReference type="GeneID" id="13443653"/>
<feature type="region of interest" description="Disordered" evidence="1">
    <location>
        <begin position="942"/>
        <end position="993"/>
    </location>
</feature>
<dbReference type="PANTHER" id="PTHR31975:SF1">
    <property type="entry name" value="BUD SITE SELECTION PROTEIN 7-RELATED"/>
    <property type="match status" value="1"/>
</dbReference>
<feature type="compositionally biased region" description="Basic and acidic residues" evidence="1">
    <location>
        <begin position="724"/>
        <end position="758"/>
    </location>
</feature>
<feature type="compositionally biased region" description="Basic and acidic residues" evidence="1">
    <location>
        <begin position="1148"/>
        <end position="1169"/>
    </location>
</feature>
<dbReference type="PANTHER" id="PTHR31975">
    <property type="entry name" value="BUD SITE SELECTION PROTEIN 7-RELATED"/>
    <property type="match status" value="1"/>
</dbReference>
<dbReference type="VEuPathDB" id="ToxoDB:NCLIV_030810"/>
<feature type="compositionally biased region" description="Basic and acidic residues" evidence="1">
    <location>
        <begin position="981"/>
        <end position="993"/>
    </location>
</feature>
<feature type="compositionally biased region" description="Basic and acidic residues" evidence="1">
    <location>
        <begin position="378"/>
        <end position="415"/>
    </location>
</feature>
<feature type="compositionally biased region" description="Low complexity" evidence="1">
    <location>
        <begin position="1102"/>
        <end position="1123"/>
    </location>
</feature>
<organism evidence="2 3">
    <name type="scientific">Neospora caninum (strain Liverpool)</name>
    <dbReference type="NCBI Taxonomy" id="572307"/>
    <lineage>
        <taxon>Eukaryota</taxon>
        <taxon>Sar</taxon>
        <taxon>Alveolata</taxon>
        <taxon>Apicomplexa</taxon>
        <taxon>Conoidasida</taxon>
        <taxon>Coccidia</taxon>
        <taxon>Eucoccidiorida</taxon>
        <taxon>Eimeriorina</taxon>
        <taxon>Sarcocystidae</taxon>
        <taxon>Neospora</taxon>
    </lineage>
</organism>